<organism evidence="1">
    <name type="scientific">Arundo donax</name>
    <name type="common">Giant reed</name>
    <name type="synonym">Donax arundinaceus</name>
    <dbReference type="NCBI Taxonomy" id="35708"/>
    <lineage>
        <taxon>Eukaryota</taxon>
        <taxon>Viridiplantae</taxon>
        <taxon>Streptophyta</taxon>
        <taxon>Embryophyta</taxon>
        <taxon>Tracheophyta</taxon>
        <taxon>Spermatophyta</taxon>
        <taxon>Magnoliopsida</taxon>
        <taxon>Liliopsida</taxon>
        <taxon>Poales</taxon>
        <taxon>Poaceae</taxon>
        <taxon>PACMAD clade</taxon>
        <taxon>Arundinoideae</taxon>
        <taxon>Arundineae</taxon>
        <taxon>Arundo</taxon>
    </lineage>
</organism>
<proteinExistence type="predicted"/>
<evidence type="ECO:0000313" key="1">
    <source>
        <dbReference type="EMBL" id="JAD34112.1"/>
    </source>
</evidence>
<accession>A0A0A8ZH02</accession>
<name>A0A0A8ZH02_ARUDO</name>
<dbReference type="EMBL" id="GBRH01263783">
    <property type="protein sequence ID" value="JAD34112.1"/>
    <property type="molecule type" value="Transcribed_RNA"/>
</dbReference>
<sequence>MDFPIEMSQFVWRVPGAQLTSMIY</sequence>
<reference evidence="1" key="2">
    <citation type="journal article" date="2015" name="Data Brief">
        <title>Shoot transcriptome of the giant reed, Arundo donax.</title>
        <authorList>
            <person name="Barrero R.A."/>
            <person name="Guerrero F.D."/>
            <person name="Moolhuijzen P."/>
            <person name="Goolsby J.A."/>
            <person name="Tidwell J."/>
            <person name="Bellgard S.E."/>
            <person name="Bellgard M.I."/>
        </authorList>
    </citation>
    <scope>NUCLEOTIDE SEQUENCE</scope>
    <source>
        <tissue evidence="1">Shoot tissue taken approximately 20 cm above the soil surface</tissue>
    </source>
</reference>
<dbReference type="AlphaFoldDB" id="A0A0A8ZH02"/>
<reference evidence="1" key="1">
    <citation type="submission" date="2014-09" db="EMBL/GenBank/DDBJ databases">
        <authorList>
            <person name="Magalhaes I.L.F."/>
            <person name="Oliveira U."/>
            <person name="Santos F.R."/>
            <person name="Vidigal T.H.D.A."/>
            <person name="Brescovit A.D."/>
            <person name="Santos A.J."/>
        </authorList>
    </citation>
    <scope>NUCLEOTIDE SEQUENCE</scope>
    <source>
        <tissue evidence="1">Shoot tissue taken approximately 20 cm above the soil surface</tissue>
    </source>
</reference>
<protein>
    <submittedName>
        <fullName evidence="1">Uncharacterized protein</fullName>
    </submittedName>
</protein>